<evidence type="ECO:0000313" key="7">
    <source>
        <dbReference type="Proteomes" id="UP000188604"/>
    </source>
</evidence>
<dbReference type="PRINTS" id="PR01590">
    <property type="entry name" value="HTHFIS"/>
</dbReference>
<dbReference type="Gene3D" id="1.10.10.60">
    <property type="entry name" value="Homeodomain-like"/>
    <property type="match status" value="1"/>
</dbReference>
<dbReference type="Pfam" id="PF14532">
    <property type="entry name" value="Sigma54_activ_2"/>
    <property type="match status" value="1"/>
</dbReference>
<dbReference type="Pfam" id="PF02954">
    <property type="entry name" value="HTH_8"/>
    <property type="match status" value="1"/>
</dbReference>
<keyword evidence="7" id="KW-1185">Reference proteome</keyword>
<evidence type="ECO:0000313" key="6">
    <source>
        <dbReference type="EMBL" id="AQS88462.1"/>
    </source>
</evidence>
<dbReference type="PROSITE" id="PS50045">
    <property type="entry name" value="SIGMA54_INTERACT_4"/>
    <property type="match status" value="1"/>
</dbReference>
<evidence type="ECO:0000256" key="2">
    <source>
        <dbReference type="ARBA" id="ARBA00022840"/>
    </source>
</evidence>
<keyword evidence="4" id="KW-0805">Transcription regulation</keyword>
<dbReference type="SMART" id="SM00448">
    <property type="entry name" value="REC"/>
    <property type="match status" value="1"/>
</dbReference>
<dbReference type="InterPro" id="IPR011006">
    <property type="entry name" value="CheY-like_superfamily"/>
</dbReference>
<dbReference type="SUPFAM" id="SSF52172">
    <property type="entry name" value="CheY-like"/>
    <property type="match status" value="1"/>
</dbReference>
<dbReference type="Pfam" id="PF25601">
    <property type="entry name" value="AAA_lid_14"/>
    <property type="match status" value="1"/>
</dbReference>
<dbReference type="OrthoDB" id="9154941at2"/>
<evidence type="ECO:0000256" key="4">
    <source>
        <dbReference type="ARBA" id="ARBA00023015"/>
    </source>
</evidence>
<dbReference type="GO" id="GO:0043565">
    <property type="term" value="F:sequence-specific DNA binding"/>
    <property type="evidence" value="ECO:0007669"/>
    <property type="project" value="InterPro"/>
</dbReference>
<dbReference type="SUPFAM" id="SSF52540">
    <property type="entry name" value="P-loop containing nucleoside triphosphate hydrolases"/>
    <property type="match status" value="1"/>
</dbReference>
<proteinExistence type="predicted"/>
<dbReference type="AlphaFoldDB" id="A0A1U9KRT1"/>
<dbReference type="PANTHER" id="PTHR32071">
    <property type="entry name" value="TRANSCRIPTIONAL REGULATORY PROTEIN"/>
    <property type="match status" value="1"/>
</dbReference>
<dbReference type="InterPro" id="IPR027417">
    <property type="entry name" value="P-loop_NTPase"/>
</dbReference>
<name>A0A1U9KRT1_9PROT</name>
<dbReference type="InterPro" id="IPR058031">
    <property type="entry name" value="AAA_lid_NorR"/>
</dbReference>
<sequence>MSQPDAKPLLLFVDDDPDIQSAARLLFRHRRLEIVCANDAQSALTQLATHAVDLVLLDLNYSRGATSGAEGLTLLKDMLVLRPELPVVVVTGHSGVTIAVEAMRAGARDFVMKPWHNDRLATLIEKLLAGRTTGRETAGEPAMIVASAALGRIVGEADRLAPTRAPIVICGPPGSGKTLLARRILALSRDAGSETLIRAEECDTLPEEHGNWLIRDVETLTPTIQRRLADSLERVNPPRVIAVSSLDRNVLEARLDPRLMLHLGMVVLTIPPLDRRPDDIVALVTHFSHYFATRHGLPEPDVDDVCLASLKAAVWPQNVRSLRATVERAVLTGTWHVPSCERHGSADGPATLHDTERMLVETALRKHGFNVTQAARELGLTRPALYRRMARYGL</sequence>
<dbReference type="PROSITE" id="PS50110">
    <property type="entry name" value="RESPONSE_REGULATORY"/>
    <property type="match status" value="1"/>
</dbReference>
<dbReference type="SUPFAM" id="SSF46689">
    <property type="entry name" value="Homeodomain-like"/>
    <property type="match status" value="1"/>
</dbReference>
<dbReference type="InterPro" id="IPR009057">
    <property type="entry name" value="Homeodomain-like_sf"/>
</dbReference>
<dbReference type="Proteomes" id="UP000188604">
    <property type="component" value="Chromosome"/>
</dbReference>
<evidence type="ECO:0000256" key="1">
    <source>
        <dbReference type="ARBA" id="ARBA00022741"/>
    </source>
</evidence>
<dbReference type="GO" id="GO:0000160">
    <property type="term" value="P:phosphorelay signal transduction system"/>
    <property type="evidence" value="ECO:0007669"/>
    <property type="project" value="UniProtKB-KW"/>
</dbReference>
<dbReference type="Gene3D" id="3.40.50.2300">
    <property type="match status" value="1"/>
</dbReference>
<keyword evidence="1" id="KW-0547">Nucleotide-binding</keyword>
<dbReference type="InterPro" id="IPR002078">
    <property type="entry name" value="Sigma_54_int"/>
</dbReference>
<keyword evidence="2" id="KW-0067">ATP-binding</keyword>
<dbReference type="Gene3D" id="1.10.8.60">
    <property type="match status" value="1"/>
</dbReference>
<dbReference type="Pfam" id="PF00072">
    <property type="entry name" value="Response_reg"/>
    <property type="match status" value="1"/>
</dbReference>
<keyword evidence="5" id="KW-0804">Transcription</keyword>
<reference evidence="6 7" key="1">
    <citation type="submission" date="2016-03" db="EMBL/GenBank/DDBJ databases">
        <title>Acetic acid bacteria sequencing.</title>
        <authorList>
            <person name="Brandt J."/>
            <person name="Jakob F."/>
            <person name="Vogel R.F."/>
        </authorList>
    </citation>
    <scope>NUCLEOTIDE SEQUENCE [LARGE SCALE GENOMIC DNA]</scope>
    <source>
        <strain evidence="6 7">NBRC 101099</strain>
    </source>
</reference>
<dbReference type="InterPro" id="IPR002197">
    <property type="entry name" value="HTH_Fis"/>
</dbReference>
<evidence type="ECO:0000256" key="3">
    <source>
        <dbReference type="ARBA" id="ARBA00023012"/>
    </source>
</evidence>
<dbReference type="GO" id="GO:0005524">
    <property type="term" value="F:ATP binding"/>
    <property type="evidence" value="ECO:0007669"/>
    <property type="project" value="UniProtKB-KW"/>
</dbReference>
<keyword evidence="3" id="KW-0902">Two-component regulatory system</keyword>
<dbReference type="EMBL" id="CP014691">
    <property type="protein sequence ID" value="AQS88462.1"/>
    <property type="molecule type" value="Genomic_DNA"/>
</dbReference>
<organism evidence="6 7">
    <name type="scientific">Neoasaia chiangmaiensis</name>
    <dbReference type="NCBI Taxonomy" id="320497"/>
    <lineage>
        <taxon>Bacteria</taxon>
        <taxon>Pseudomonadati</taxon>
        <taxon>Pseudomonadota</taxon>
        <taxon>Alphaproteobacteria</taxon>
        <taxon>Acetobacterales</taxon>
        <taxon>Acetobacteraceae</taxon>
        <taxon>Neoasaia</taxon>
    </lineage>
</organism>
<protein>
    <submittedName>
        <fullName evidence="6">Transcriptional regulator</fullName>
    </submittedName>
</protein>
<accession>A0A1U9KRT1</accession>
<dbReference type="Gene3D" id="3.40.50.300">
    <property type="entry name" value="P-loop containing nucleotide triphosphate hydrolases"/>
    <property type="match status" value="1"/>
</dbReference>
<dbReference type="KEGG" id="nch:A0U93_11550"/>
<dbReference type="InterPro" id="IPR001789">
    <property type="entry name" value="Sig_transdc_resp-reg_receiver"/>
</dbReference>
<gene>
    <name evidence="6" type="ORF">A0U93_11550</name>
</gene>
<dbReference type="GO" id="GO:0006355">
    <property type="term" value="P:regulation of DNA-templated transcription"/>
    <property type="evidence" value="ECO:0007669"/>
    <property type="project" value="InterPro"/>
</dbReference>
<dbReference type="STRING" id="320497.A0U93_11550"/>
<evidence type="ECO:0000256" key="5">
    <source>
        <dbReference type="ARBA" id="ARBA00023163"/>
    </source>
</evidence>
<dbReference type="RefSeq" id="WP_077807495.1">
    <property type="nucleotide sequence ID" value="NZ_BJXS01000006.1"/>
</dbReference>